<evidence type="ECO:0000256" key="1">
    <source>
        <dbReference type="SAM" id="Phobius"/>
    </source>
</evidence>
<accession>A0A365P7T6</accession>
<keyword evidence="1" id="KW-0812">Transmembrane</keyword>
<feature type="transmembrane region" description="Helical" evidence="1">
    <location>
        <begin position="46"/>
        <end position="64"/>
    </location>
</feature>
<gene>
    <name evidence="2" type="ORF">DQ226_13915</name>
</gene>
<evidence type="ECO:0000313" key="2">
    <source>
        <dbReference type="EMBL" id="RBA32479.1"/>
    </source>
</evidence>
<proteinExistence type="predicted"/>
<dbReference type="NCBIfam" id="NF042935">
    <property type="entry name" value="SCO6880_fam"/>
    <property type="match status" value="1"/>
</dbReference>
<evidence type="ECO:0008006" key="4">
    <source>
        <dbReference type="Google" id="ProtNLM"/>
    </source>
</evidence>
<dbReference type="AlphaFoldDB" id="A0A365P7T6"/>
<keyword evidence="1" id="KW-0472">Membrane</keyword>
<feature type="transmembrane region" description="Helical" evidence="1">
    <location>
        <begin position="18"/>
        <end position="40"/>
    </location>
</feature>
<evidence type="ECO:0000313" key="3">
    <source>
        <dbReference type="Proteomes" id="UP000252187"/>
    </source>
</evidence>
<organism evidence="2 3">
    <name type="scientific">Dietzia maris</name>
    <dbReference type="NCBI Taxonomy" id="37915"/>
    <lineage>
        <taxon>Bacteria</taxon>
        <taxon>Bacillati</taxon>
        <taxon>Actinomycetota</taxon>
        <taxon>Actinomycetes</taxon>
        <taxon>Mycobacteriales</taxon>
        <taxon>Dietziaceae</taxon>
        <taxon>Dietzia</taxon>
    </lineage>
</organism>
<protein>
    <recommendedName>
        <fullName evidence="4">PrgI family protein</fullName>
    </recommendedName>
</protein>
<keyword evidence="1" id="KW-1133">Transmembrane helix</keyword>
<name>A0A365P7T6_9ACTN</name>
<dbReference type="EMBL" id="QNTT01000045">
    <property type="protein sequence ID" value="RBA32479.1"/>
    <property type="molecule type" value="Genomic_DNA"/>
</dbReference>
<sequence>MSSPGVYGNLTERQRTGFFFGLGPVASLLALVLLAAVITIGSILNAFPLAIAVGLAGAVALFLTRATPNRESLSTQMKDRIMFTYLRARKRNVYRPGTLRTFQPPGMLASVKLVDLPVPGDRTYAAIANPAQKTLTVVFSVSSKGDEAVSQSTIDTYVNSWGIFLRDMGQIADCEAAQAVTETYPDPGVSGQVHLERTEDPNAPWLARDIINQAAQELPQGRLAMRHRLAVVFAQRGRDWDTCAGEVAKQIRTLLPGLESAGLTPRLMGHDQIAEFVRRAYSPTDALQLDLASAEDDQRASLDFSEVGPTSAEEQPRGFIHDEFVSTNYTAFRFPTDGFIEQVLRPVLEGNFDLPLKRVCMTYRPYERGEARARVDADHRDAVRAARRTKRGQEDPADQVRLAAVEQSRSEIQAGHGYVRTGIIVTVTVPLDSDQDATDILIGGMGRAASLHMRPTTYHHSATFASGLGLGVLLERGGDGVLSNAL</sequence>
<comment type="caution">
    <text evidence="2">The sequence shown here is derived from an EMBL/GenBank/DDBJ whole genome shotgun (WGS) entry which is preliminary data.</text>
</comment>
<dbReference type="Proteomes" id="UP000252187">
    <property type="component" value="Unassembled WGS sequence"/>
</dbReference>
<dbReference type="InterPro" id="IPR049978">
    <property type="entry name" value="SCO6880-like"/>
</dbReference>
<reference evidence="2 3" key="1">
    <citation type="submission" date="2018-06" db="EMBL/GenBank/DDBJ databases">
        <title>Whole genome sequencing of four bacterial strains from South Shetland trench revealing bio-synthetic gene clusters.</title>
        <authorList>
            <person name="Abdel-Mageed W.M."/>
            <person name="Lehri B."/>
            <person name="Jarmusch S.A."/>
            <person name="Miranda K."/>
            <person name="Goodfellow M."/>
            <person name="Jaspars M."/>
            <person name="Karlyshev A.V."/>
        </authorList>
    </citation>
    <scope>NUCLEOTIDE SEQUENCE [LARGE SCALE GENOMIC DNA]</scope>
    <source>
        <strain evidence="2 3">SST1</strain>
    </source>
</reference>